<dbReference type="InterPro" id="IPR014044">
    <property type="entry name" value="CAP_dom"/>
</dbReference>
<dbReference type="PANTHER" id="PTHR31157:SF1">
    <property type="entry name" value="SCP DOMAIN-CONTAINING PROTEIN"/>
    <property type="match status" value="1"/>
</dbReference>
<name>A0A2A8CV97_9BACT</name>
<dbReference type="SUPFAM" id="SSF55797">
    <property type="entry name" value="PR-1-like"/>
    <property type="match status" value="1"/>
</dbReference>
<dbReference type="AlphaFoldDB" id="A0A2A8CV97"/>
<reference evidence="3 4" key="1">
    <citation type="submission" date="2017-10" db="EMBL/GenBank/DDBJ databases">
        <title>Draft genome of Longibacter Salinarum.</title>
        <authorList>
            <person name="Goh K.M."/>
            <person name="Shamsir M.S."/>
            <person name="Lim S.W."/>
        </authorList>
    </citation>
    <scope>NUCLEOTIDE SEQUENCE [LARGE SCALE GENOMIC DNA]</scope>
    <source>
        <strain evidence="3 4">KCTC 52045</strain>
    </source>
</reference>
<dbReference type="InterPro" id="IPR035940">
    <property type="entry name" value="CAP_sf"/>
</dbReference>
<dbReference type="Pfam" id="PF00188">
    <property type="entry name" value="CAP"/>
    <property type="match status" value="1"/>
</dbReference>
<keyword evidence="4" id="KW-1185">Reference proteome</keyword>
<sequence length="323" mass="36061">MTLLQTRYQSLSYLSAMSLSCFQRILIGFCTACLVTWGLTACGNLNMRCDGGGKGGSCYMVDGPPDRHTRTAYQPPWSDEYHDLADRRSDVNEHLLEVTNETRQKEGIPVVKEDPTLAQNACWHNQDMIAHNYLGHNDSDDRMPWDRVQREHRRLIGEASENAHSRAATSGRAPRDMAEMVVDSWMKSPGHRETLMEAKWTHLGVCLSESEHTSRATQVFARVQAYLADPLPWAMAPGESTTVRLSLVVAERKPTRYAFVPVGQPTYKTFRRPSAGQPFDGTLTVPSTTGTYELHVQIPDDDGGAEAFKGPRVEVTSDGEPTY</sequence>
<dbReference type="CDD" id="cd05379">
    <property type="entry name" value="CAP_bacterial"/>
    <property type="match status" value="1"/>
</dbReference>
<evidence type="ECO:0000256" key="1">
    <source>
        <dbReference type="SAM" id="MobiDB-lite"/>
    </source>
</evidence>
<evidence type="ECO:0000313" key="4">
    <source>
        <dbReference type="Proteomes" id="UP000220102"/>
    </source>
</evidence>
<dbReference type="EMBL" id="PDEQ01000007">
    <property type="protein sequence ID" value="PEN12514.1"/>
    <property type="molecule type" value="Genomic_DNA"/>
</dbReference>
<gene>
    <name evidence="3" type="ORF">CRI94_13385</name>
</gene>
<dbReference type="PANTHER" id="PTHR31157">
    <property type="entry name" value="SCP DOMAIN-CONTAINING PROTEIN"/>
    <property type="match status" value="1"/>
</dbReference>
<evidence type="ECO:0000313" key="3">
    <source>
        <dbReference type="EMBL" id="PEN12514.1"/>
    </source>
</evidence>
<dbReference type="PROSITE" id="PS51257">
    <property type="entry name" value="PROKAR_LIPOPROTEIN"/>
    <property type="match status" value="1"/>
</dbReference>
<dbReference type="Proteomes" id="UP000220102">
    <property type="component" value="Unassembled WGS sequence"/>
</dbReference>
<accession>A0A2A8CV97</accession>
<dbReference type="OrthoDB" id="982527at2"/>
<organism evidence="3 4">
    <name type="scientific">Longibacter salinarum</name>
    <dbReference type="NCBI Taxonomy" id="1850348"/>
    <lineage>
        <taxon>Bacteria</taxon>
        <taxon>Pseudomonadati</taxon>
        <taxon>Rhodothermota</taxon>
        <taxon>Rhodothermia</taxon>
        <taxon>Rhodothermales</taxon>
        <taxon>Salisaetaceae</taxon>
        <taxon>Longibacter</taxon>
    </lineage>
</organism>
<evidence type="ECO:0000259" key="2">
    <source>
        <dbReference type="Pfam" id="PF00188"/>
    </source>
</evidence>
<protein>
    <recommendedName>
        <fullName evidence="2">SCP domain-containing protein</fullName>
    </recommendedName>
</protein>
<feature type="region of interest" description="Disordered" evidence="1">
    <location>
        <begin position="301"/>
        <end position="323"/>
    </location>
</feature>
<proteinExistence type="predicted"/>
<comment type="caution">
    <text evidence="3">The sequence shown here is derived from an EMBL/GenBank/DDBJ whole genome shotgun (WGS) entry which is preliminary data.</text>
</comment>
<feature type="domain" description="SCP" evidence="2">
    <location>
        <begin position="96"/>
        <end position="220"/>
    </location>
</feature>
<dbReference type="Gene3D" id="3.40.33.10">
    <property type="entry name" value="CAP"/>
    <property type="match status" value="1"/>
</dbReference>